<feature type="region of interest" description="Disordered" evidence="1">
    <location>
        <begin position="540"/>
        <end position="592"/>
    </location>
</feature>
<dbReference type="EMBL" id="CAUYUJ010014624">
    <property type="protein sequence ID" value="CAK0844017.1"/>
    <property type="molecule type" value="Genomic_DNA"/>
</dbReference>
<keyword evidence="3" id="KW-1185">Reference proteome</keyword>
<reference evidence="2" key="1">
    <citation type="submission" date="2023-10" db="EMBL/GenBank/DDBJ databases">
        <authorList>
            <person name="Chen Y."/>
            <person name="Shah S."/>
            <person name="Dougan E. K."/>
            <person name="Thang M."/>
            <person name="Chan C."/>
        </authorList>
    </citation>
    <scope>NUCLEOTIDE SEQUENCE [LARGE SCALE GENOMIC DNA]</scope>
</reference>
<dbReference type="SUPFAM" id="SSF53335">
    <property type="entry name" value="S-adenosyl-L-methionine-dependent methyltransferases"/>
    <property type="match status" value="1"/>
</dbReference>
<evidence type="ECO:0000313" key="3">
    <source>
        <dbReference type="Proteomes" id="UP001189429"/>
    </source>
</evidence>
<accession>A0ABN9TE15</accession>
<feature type="compositionally biased region" description="Low complexity" evidence="1">
    <location>
        <begin position="565"/>
        <end position="583"/>
    </location>
</feature>
<comment type="caution">
    <text evidence="2">The sequence shown here is derived from an EMBL/GenBank/DDBJ whole genome shotgun (WGS) entry which is preliminary data.</text>
</comment>
<evidence type="ECO:0000256" key="1">
    <source>
        <dbReference type="SAM" id="MobiDB-lite"/>
    </source>
</evidence>
<gene>
    <name evidence="2" type="ORF">PCOR1329_LOCUS38189</name>
</gene>
<proteinExistence type="predicted"/>
<dbReference type="Proteomes" id="UP001189429">
    <property type="component" value="Unassembled WGS sequence"/>
</dbReference>
<evidence type="ECO:0000313" key="2">
    <source>
        <dbReference type="EMBL" id="CAK0844017.1"/>
    </source>
</evidence>
<organism evidence="2 3">
    <name type="scientific">Prorocentrum cordatum</name>
    <dbReference type="NCBI Taxonomy" id="2364126"/>
    <lineage>
        <taxon>Eukaryota</taxon>
        <taxon>Sar</taxon>
        <taxon>Alveolata</taxon>
        <taxon>Dinophyceae</taxon>
        <taxon>Prorocentrales</taxon>
        <taxon>Prorocentraceae</taxon>
        <taxon>Prorocentrum</taxon>
    </lineage>
</organism>
<protein>
    <submittedName>
        <fullName evidence="2">Uncharacterized protein</fullName>
    </submittedName>
</protein>
<dbReference type="InterPro" id="IPR029063">
    <property type="entry name" value="SAM-dependent_MTases_sf"/>
</dbReference>
<sequence>MEVDGEVAQPVRYGRPGPSDFAGIIEWPERVIQDVPRLGARCKEVLQRKKVLMTTHYSGVGCAELALAQLEGVGEFDSTTYSASEIDVKTRSLLLASKFSPDHVFGDVLEMLPTADQSHLLLVQKDALDAARDLDEHPERLTVEEIEDSKARVGVQMMAKMVKVLEKTKFRKRAHCYVHGRACSLQPRLRPDELHIEAAGTTCLAWSSMRSPDSATKQWLHESTLPCLVWMFWVKHVKPHLLIHECVSQYQWGYLADTLSQYFVLSINFSPKLLGVPANRWRRYTIGALVEKLSIVENSTMPALALKELIGDEDEVARVRQLLVALFQSAFFRDLIANCNVYQQATVVQKNQFMRNAMNHLGLVYRAEADFAHILPAANFQRAMGYRNQFKTMLEQGHAMIGDVAAVDLGQTVGRNGVQPSGVVPALLTRSEMAFMTAEPRLDRIGTRIQIRSVLPLEHFAIQSFPISMPHLPHGIDGVVDERVREMHHMYFPWQSDDIFTAPDTLLKKVMGNGMHLEAVGTVQAFALALFEFSPAKQVPVRKRGNGGDPPPPPMKGPAKKAKISRTTTPTRRRPASSTPTAPMKRAKRARA</sequence>
<name>A0ABN9TE15_9DINO</name>